<dbReference type="Pfam" id="PF13456">
    <property type="entry name" value="RVT_3"/>
    <property type="match status" value="1"/>
</dbReference>
<dbReference type="InterPro" id="IPR053151">
    <property type="entry name" value="RNase_H-like"/>
</dbReference>
<accession>A0AAD9XIK5</accession>
<dbReference type="Gene3D" id="3.30.420.10">
    <property type="entry name" value="Ribonuclease H-like superfamily/Ribonuclease H"/>
    <property type="match status" value="1"/>
</dbReference>
<name>A0AAD9XIK5_9ROSI</name>
<feature type="transmembrane region" description="Helical" evidence="1">
    <location>
        <begin position="6"/>
        <end position="28"/>
    </location>
</feature>
<feature type="domain" description="C2H2-type" evidence="2">
    <location>
        <begin position="181"/>
        <end position="205"/>
    </location>
</feature>
<dbReference type="Pfam" id="PF12874">
    <property type="entry name" value="zf-met"/>
    <property type="match status" value="1"/>
</dbReference>
<feature type="transmembrane region" description="Helical" evidence="1">
    <location>
        <begin position="75"/>
        <end position="97"/>
    </location>
</feature>
<comment type="caution">
    <text evidence="4">The sequence shown here is derived from an EMBL/GenBank/DDBJ whole genome shotgun (WGS) entry which is preliminary data.</text>
</comment>
<organism evidence="4 5">
    <name type="scientific">Dipteronia dyeriana</name>
    <dbReference type="NCBI Taxonomy" id="168575"/>
    <lineage>
        <taxon>Eukaryota</taxon>
        <taxon>Viridiplantae</taxon>
        <taxon>Streptophyta</taxon>
        <taxon>Embryophyta</taxon>
        <taxon>Tracheophyta</taxon>
        <taxon>Spermatophyta</taxon>
        <taxon>Magnoliopsida</taxon>
        <taxon>eudicotyledons</taxon>
        <taxon>Gunneridae</taxon>
        <taxon>Pentapetalae</taxon>
        <taxon>rosids</taxon>
        <taxon>malvids</taxon>
        <taxon>Sapindales</taxon>
        <taxon>Sapindaceae</taxon>
        <taxon>Hippocastanoideae</taxon>
        <taxon>Acereae</taxon>
        <taxon>Dipteronia</taxon>
    </lineage>
</organism>
<dbReference type="AlphaFoldDB" id="A0AAD9XIK5"/>
<sequence length="428" mass="48971">MGSWGGFFFWVFVKLLNFLSRPSLTLVYPLYASVRAMESNSYLRNQQCLTCWVLFALILILEMVLAEFLKCIPAWPYLKAMAIILLVLPFHVASYFYHHVIKAYFVDKLQMGNISFVPKKQGFEACIPDAANMTADTNNVENGPKELEKRIICQETLETTRSGYSGRDRTWPTSVKKAREWSCALCQINTSSNRCLEDHLQGKKHKIREQELKTFALETRTRQKNSSMPNKNNNGMILHGRLNQIAKVNLAKWHGFVRSIMWCRWKKPESGWTKLNTDGSVDRHNAGFGGLLRDHKGEPICAFVSKAHCDDVFLVELWAVWRGLVLASNLGIKVIWVESDSQSVVKTINKKQSFSAKAESCLKHIWVLLNSFEASSVSHSFRETNRAADYLSKMILTGSDVVLWPTDFPDTLWDIIKDDAEGKLYSRR</sequence>
<dbReference type="Proteomes" id="UP001280121">
    <property type="component" value="Unassembled WGS sequence"/>
</dbReference>
<keyword evidence="5" id="KW-1185">Reference proteome</keyword>
<evidence type="ECO:0000256" key="1">
    <source>
        <dbReference type="SAM" id="Phobius"/>
    </source>
</evidence>
<dbReference type="InterPro" id="IPR002156">
    <property type="entry name" value="RNaseH_domain"/>
</dbReference>
<protein>
    <recommendedName>
        <fullName evidence="6">RNase H type-1 domain-containing protein</fullName>
    </recommendedName>
</protein>
<dbReference type="SUPFAM" id="SSF53098">
    <property type="entry name" value="Ribonuclease H-like"/>
    <property type="match status" value="1"/>
</dbReference>
<feature type="domain" description="RNase H type-1" evidence="3">
    <location>
        <begin position="276"/>
        <end position="394"/>
    </location>
</feature>
<dbReference type="InterPro" id="IPR012337">
    <property type="entry name" value="RNaseH-like_sf"/>
</dbReference>
<reference evidence="4" key="1">
    <citation type="journal article" date="2023" name="Plant J.">
        <title>Genome sequences and population genomics provide insights into the demographic history, inbreeding, and mutation load of two 'living fossil' tree species of Dipteronia.</title>
        <authorList>
            <person name="Feng Y."/>
            <person name="Comes H.P."/>
            <person name="Chen J."/>
            <person name="Zhu S."/>
            <person name="Lu R."/>
            <person name="Zhang X."/>
            <person name="Li P."/>
            <person name="Qiu J."/>
            <person name="Olsen K.M."/>
            <person name="Qiu Y."/>
        </authorList>
    </citation>
    <scope>NUCLEOTIDE SEQUENCE</scope>
    <source>
        <strain evidence="4">KIB01</strain>
    </source>
</reference>
<dbReference type="InterPro" id="IPR013087">
    <property type="entry name" value="Znf_C2H2_type"/>
</dbReference>
<dbReference type="InterPro" id="IPR036397">
    <property type="entry name" value="RNaseH_sf"/>
</dbReference>
<dbReference type="CDD" id="cd06222">
    <property type="entry name" value="RNase_H_like"/>
    <property type="match status" value="1"/>
</dbReference>
<gene>
    <name evidence="4" type="ORF">Ddye_006491</name>
</gene>
<keyword evidence="1" id="KW-0472">Membrane</keyword>
<dbReference type="GO" id="GO:0003676">
    <property type="term" value="F:nucleic acid binding"/>
    <property type="evidence" value="ECO:0007669"/>
    <property type="project" value="InterPro"/>
</dbReference>
<evidence type="ECO:0000313" key="4">
    <source>
        <dbReference type="EMBL" id="KAK2659958.1"/>
    </source>
</evidence>
<dbReference type="InterPro" id="IPR044730">
    <property type="entry name" value="RNase_H-like_dom_plant"/>
</dbReference>
<dbReference type="PANTHER" id="PTHR47723:SF19">
    <property type="entry name" value="POLYNUCLEOTIDYL TRANSFERASE, RIBONUCLEASE H-LIKE SUPERFAMILY PROTEIN"/>
    <property type="match status" value="1"/>
</dbReference>
<dbReference type="Gene3D" id="3.30.160.60">
    <property type="entry name" value="Classic Zinc Finger"/>
    <property type="match status" value="1"/>
</dbReference>
<dbReference type="GO" id="GO:0004523">
    <property type="term" value="F:RNA-DNA hybrid ribonuclease activity"/>
    <property type="evidence" value="ECO:0007669"/>
    <property type="project" value="InterPro"/>
</dbReference>
<dbReference type="EMBL" id="JANJYI010000002">
    <property type="protein sequence ID" value="KAK2659958.1"/>
    <property type="molecule type" value="Genomic_DNA"/>
</dbReference>
<dbReference type="InterPro" id="IPR036236">
    <property type="entry name" value="Znf_C2H2_sf"/>
</dbReference>
<evidence type="ECO:0008006" key="6">
    <source>
        <dbReference type="Google" id="ProtNLM"/>
    </source>
</evidence>
<proteinExistence type="predicted"/>
<evidence type="ECO:0000313" key="5">
    <source>
        <dbReference type="Proteomes" id="UP001280121"/>
    </source>
</evidence>
<dbReference type="InterPro" id="IPR004345">
    <property type="entry name" value="TB2_DP1_HVA22"/>
</dbReference>
<evidence type="ECO:0000259" key="2">
    <source>
        <dbReference type="Pfam" id="PF12874"/>
    </source>
</evidence>
<evidence type="ECO:0000259" key="3">
    <source>
        <dbReference type="Pfam" id="PF13456"/>
    </source>
</evidence>
<dbReference type="SUPFAM" id="SSF57667">
    <property type="entry name" value="beta-beta-alpha zinc fingers"/>
    <property type="match status" value="1"/>
</dbReference>
<feature type="transmembrane region" description="Helical" evidence="1">
    <location>
        <begin position="49"/>
        <end position="69"/>
    </location>
</feature>
<dbReference type="PANTHER" id="PTHR47723">
    <property type="entry name" value="OS05G0353850 PROTEIN"/>
    <property type="match status" value="1"/>
</dbReference>
<keyword evidence="1" id="KW-1133">Transmembrane helix</keyword>
<keyword evidence="1" id="KW-0812">Transmembrane</keyword>
<dbReference type="Pfam" id="PF03134">
    <property type="entry name" value="TB2_DP1_HVA22"/>
    <property type="match status" value="1"/>
</dbReference>